<dbReference type="STRING" id="112413.SAMN05421854_102721"/>
<reference evidence="5 6" key="1">
    <citation type="submission" date="2016-10" db="EMBL/GenBank/DDBJ databases">
        <authorList>
            <person name="de Groot N.N."/>
        </authorList>
    </citation>
    <scope>NUCLEOTIDE SEQUENCE [LARGE SCALE GENOMIC DNA]</scope>
    <source>
        <strain evidence="5 6">DSM 44637</strain>
    </source>
</reference>
<dbReference type="Pfam" id="PF14361">
    <property type="entry name" value="RsbRD_N"/>
    <property type="match status" value="1"/>
</dbReference>
<feature type="domain" description="RsbT co-antagonist protein RsbRD N-terminal" evidence="3">
    <location>
        <begin position="28"/>
        <end position="172"/>
    </location>
</feature>
<dbReference type="Proteomes" id="UP000199137">
    <property type="component" value="Unassembled WGS sequence"/>
</dbReference>
<dbReference type="InterPro" id="IPR051448">
    <property type="entry name" value="CdaR-like_regulators"/>
</dbReference>
<dbReference type="Gene3D" id="1.10.10.2840">
    <property type="entry name" value="PucR C-terminal helix-turn-helix domain"/>
    <property type="match status" value="1"/>
</dbReference>
<evidence type="ECO:0000259" key="3">
    <source>
        <dbReference type="Pfam" id="PF14361"/>
    </source>
</evidence>
<dbReference type="AlphaFoldDB" id="A0A1I5IV96"/>
<sequence length="419" mass="46598">MVTLTAMSDAVDAVVAEIAHAIDADLPARTAELTDWFVEMIPEFRHDETVRKLMIASTSANLVAILDMLSHSIPLDRITVPPAAAEYARRFAQHELSLEALLRAYRLGEHRFEQWAIEALGRQPNIDTRLALGVLAELSRRTNRYIDQVIEGLIDIFETERRRWSSRTGAARAAQIRLVLDSDTLTEDAAQQLLAFPMRQWHCAAVAWLPAEGAGELQAAARLLQEVCGRGPALTMLADDRTLWSWTVSTERDDIEVERLRSGVAAIGGGLRLALGAPGYGLAGFRGSLREAVRARAVAETDEDQSQNVVRFDDVAIAALLTEQSDDVYRWITRVLGDLVADDPGTGQLRETLRVFLDTDGSYTHAAARLHLHKNTVHYRVRKAEELCGRPLAEHRLEVEVALRAATLLRKRLPWNEPG</sequence>
<evidence type="ECO:0000313" key="5">
    <source>
        <dbReference type="EMBL" id="SFO64438.1"/>
    </source>
</evidence>
<dbReference type="EMBL" id="FOWC01000002">
    <property type="protein sequence ID" value="SFO64438.1"/>
    <property type="molecule type" value="Genomic_DNA"/>
</dbReference>
<feature type="domain" description="CdaR GGDEF-like" evidence="4">
    <location>
        <begin position="192"/>
        <end position="297"/>
    </location>
</feature>
<evidence type="ECO:0000259" key="4">
    <source>
        <dbReference type="Pfam" id="PF17853"/>
    </source>
</evidence>
<dbReference type="InterPro" id="IPR042070">
    <property type="entry name" value="PucR_C-HTH_sf"/>
</dbReference>
<feature type="domain" description="PucR C-terminal helix-turn-helix" evidence="2">
    <location>
        <begin position="349"/>
        <end position="405"/>
    </location>
</feature>
<name>A0A1I5IV96_9PSEU</name>
<accession>A0A1I5IV96</accession>
<dbReference type="Pfam" id="PF17853">
    <property type="entry name" value="GGDEF_2"/>
    <property type="match status" value="1"/>
</dbReference>
<protein>
    <submittedName>
        <fullName evidence="5">DNA-binding transcriptional regulator, PucR family</fullName>
    </submittedName>
</protein>
<dbReference type="InterPro" id="IPR025736">
    <property type="entry name" value="PucR_C-HTH_dom"/>
</dbReference>
<organism evidence="5 6">
    <name type="scientific">Amycolatopsis rubida</name>
    <dbReference type="NCBI Taxonomy" id="112413"/>
    <lineage>
        <taxon>Bacteria</taxon>
        <taxon>Bacillati</taxon>
        <taxon>Actinomycetota</taxon>
        <taxon>Actinomycetes</taxon>
        <taxon>Pseudonocardiales</taxon>
        <taxon>Pseudonocardiaceae</taxon>
        <taxon>Amycolatopsis</taxon>
    </lineage>
</organism>
<dbReference type="GO" id="GO:0003677">
    <property type="term" value="F:DNA binding"/>
    <property type="evidence" value="ECO:0007669"/>
    <property type="project" value="UniProtKB-KW"/>
</dbReference>
<gene>
    <name evidence="5" type="ORF">SAMN05421854_102721</name>
</gene>
<dbReference type="InterPro" id="IPR025751">
    <property type="entry name" value="RsbRD_N_dom"/>
</dbReference>
<dbReference type="PANTHER" id="PTHR33744">
    <property type="entry name" value="CARBOHYDRATE DIACID REGULATOR"/>
    <property type="match status" value="1"/>
</dbReference>
<evidence type="ECO:0000313" key="6">
    <source>
        <dbReference type="Proteomes" id="UP000199137"/>
    </source>
</evidence>
<evidence type="ECO:0000256" key="1">
    <source>
        <dbReference type="ARBA" id="ARBA00006754"/>
    </source>
</evidence>
<dbReference type="PANTHER" id="PTHR33744:SF1">
    <property type="entry name" value="DNA-BINDING TRANSCRIPTIONAL ACTIVATOR ADER"/>
    <property type="match status" value="1"/>
</dbReference>
<keyword evidence="5" id="KW-0238">DNA-binding</keyword>
<dbReference type="InterPro" id="IPR041522">
    <property type="entry name" value="CdaR_GGDEF"/>
</dbReference>
<proteinExistence type="inferred from homology"/>
<evidence type="ECO:0000259" key="2">
    <source>
        <dbReference type="Pfam" id="PF13556"/>
    </source>
</evidence>
<comment type="similarity">
    <text evidence="1">Belongs to the CdaR family.</text>
</comment>
<dbReference type="Pfam" id="PF13556">
    <property type="entry name" value="HTH_30"/>
    <property type="match status" value="1"/>
</dbReference>